<reference evidence="10" key="2">
    <citation type="journal article" date="2020" name="Int. Dairy J.">
        <title>Lactic acid bacterial diversity in Brie cheese focusing on salt concentration and pH of isolation medium and characterisation of halophilic and alkaliphilic lactic acid bacterial isolates.</title>
        <authorList>
            <person name="Unno R."/>
            <person name="Matsutani M."/>
            <person name="Suzuki T."/>
            <person name="Kodama K."/>
            <person name="Matsushita H."/>
            <person name="Yamasato K."/>
            <person name="Koizumi Y."/>
            <person name="Ishikawa M."/>
        </authorList>
    </citation>
    <scope>NUCLEOTIDE SEQUENCE</scope>
    <source>
        <strain evidence="10">7C1</strain>
        <strain evidence="9">8C4</strain>
    </source>
</reference>
<dbReference type="InterPro" id="IPR036259">
    <property type="entry name" value="MFS_trans_sf"/>
</dbReference>
<dbReference type="InterPro" id="IPR020846">
    <property type="entry name" value="MFS_dom"/>
</dbReference>
<sequence length="407" mass="45587">MQKKSYHLLVASLYFNYIFQGMAAIILSQIMNELKVFWQATTSQVTLVMSAIGLGRVLVLYFSGYFSDHFGRKKTVIIAIVSYAIFFLGLLLSRNYLGAAFFALFGGVSNAFLDTSTYPTLMEAYPNQRVNSSLSVLNKAFISTGQFILPFLTRFLIQRGLFFGWTFILCAICLLANMILLISLSFPPLSTREVPTNNDERTFYKPTNHGIFRLDGTALLVFSFVSVSIFNIFILWIPQFVEEAGITTHENSLMFVSIYSAGSFISVFLTSAIVKNGVHIPKFILFCLIVSASALFMMLVYPVFISVFIASILIGLFAAGGIWQLGLMLMLEMFPVYKGKCTSYYSLATAIGIMVIPYITGNLNDLLGINAIFWFNFLLVLIGLCAALMITMRYNKLFKKTEETVIL</sequence>
<feature type="transmembrane region" description="Helical" evidence="7">
    <location>
        <begin position="343"/>
        <end position="360"/>
    </location>
</feature>
<reference evidence="10" key="1">
    <citation type="submission" date="2019-08" db="EMBL/GenBank/DDBJ databases">
        <authorList>
            <person name="Ishikawa M."/>
            <person name="Suzuki T."/>
            <person name="Matsutani M."/>
        </authorList>
    </citation>
    <scope>NUCLEOTIDE SEQUENCE</scope>
    <source>
        <strain evidence="10">7C1</strain>
        <strain evidence="9">8C4</strain>
    </source>
</reference>
<keyword evidence="6 7" id="KW-0472">Membrane</keyword>
<dbReference type="InterPro" id="IPR011701">
    <property type="entry name" value="MFS"/>
</dbReference>
<dbReference type="PANTHER" id="PTHR23514:SF3">
    <property type="entry name" value="BYPASS OF STOP CODON PROTEIN 6"/>
    <property type="match status" value="1"/>
</dbReference>
<keyword evidence="4 7" id="KW-0812">Transmembrane</keyword>
<dbReference type="PROSITE" id="PS50850">
    <property type="entry name" value="MFS"/>
    <property type="match status" value="1"/>
</dbReference>
<keyword evidence="5 7" id="KW-1133">Transmembrane helix</keyword>
<dbReference type="SUPFAM" id="SSF103473">
    <property type="entry name" value="MFS general substrate transporter"/>
    <property type="match status" value="1"/>
</dbReference>
<dbReference type="InterPro" id="IPR051788">
    <property type="entry name" value="MFS_Transporter"/>
</dbReference>
<dbReference type="Proteomes" id="UP000886597">
    <property type="component" value="Unassembled WGS sequence"/>
</dbReference>
<evidence type="ECO:0000256" key="4">
    <source>
        <dbReference type="ARBA" id="ARBA00022692"/>
    </source>
</evidence>
<keyword evidence="12" id="KW-1185">Reference proteome</keyword>
<comment type="similarity">
    <text evidence="2">Belongs to the major facilitator superfamily.</text>
</comment>
<evidence type="ECO:0000256" key="1">
    <source>
        <dbReference type="ARBA" id="ARBA00004651"/>
    </source>
</evidence>
<evidence type="ECO:0000256" key="7">
    <source>
        <dbReference type="SAM" id="Phobius"/>
    </source>
</evidence>
<dbReference type="GO" id="GO:0022857">
    <property type="term" value="F:transmembrane transporter activity"/>
    <property type="evidence" value="ECO:0007669"/>
    <property type="project" value="InterPro"/>
</dbReference>
<evidence type="ECO:0000313" key="9">
    <source>
        <dbReference type="EMBL" id="GEQ49877.1"/>
    </source>
</evidence>
<proteinExistence type="inferred from homology"/>
<feature type="domain" description="Major facilitator superfamily (MFS) profile" evidence="8">
    <location>
        <begin position="9"/>
        <end position="395"/>
    </location>
</feature>
<feature type="transmembrane region" description="Helical" evidence="7">
    <location>
        <begin position="43"/>
        <end position="63"/>
    </location>
</feature>
<evidence type="ECO:0000256" key="3">
    <source>
        <dbReference type="ARBA" id="ARBA00022448"/>
    </source>
</evidence>
<feature type="transmembrane region" description="Helical" evidence="7">
    <location>
        <begin position="283"/>
        <end position="301"/>
    </location>
</feature>
<feature type="transmembrane region" description="Helical" evidence="7">
    <location>
        <begin position="253"/>
        <end position="274"/>
    </location>
</feature>
<keyword evidence="3" id="KW-0813">Transport</keyword>
<dbReference type="AlphaFoldDB" id="A0AAN4ZQB8"/>
<gene>
    <name evidence="9" type="ORF">TK11N_17290</name>
    <name evidence="10" type="ORF">TK2N_17650</name>
</gene>
<dbReference type="PANTHER" id="PTHR23514">
    <property type="entry name" value="BYPASS OF STOP CODON PROTEIN 6"/>
    <property type="match status" value="1"/>
</dbReference>
<dbReference type="Proteomes" id="UP000886607">
    <property type="component" value="Unassembled WGS sequence"/>
</dbReference>
<evidence type="ECO:0000313" key="12">
    <source>
        <dbReference type="Proteomes" id="UP000886607"/>
    </source>
</evidence>
<dbReference type="Pfam" id="PF07690">
    <property type="entry name" value="MFS_1"/>
    <property type="match status" value="2"/>
</dbReference>
<evidence type="ECO:0000313" key="10">
    <source>
        <dbReference type="EMBL" id="GEQ54921.1"/>
    </source>
</evidence>
<comment type="caution">
    <text evidence="10">The sequence shown here is derived from an EMBL/GenBank/DDBJ whole genome shotgun (WGS) entry which is preliminary data.</text>
</comment>
<evidence type="ECO:0000259" key="8">
    <source>
        <dbReference type="PROSITE" id="PS50850"/>
    </source>
</evidence>
<dbReference type="GO" id="GO:0005886">
    <property type="term" value="C:plasma membrane"/>
    <property type="evidence" value="ECO:0007669"/>
    <property type="project" value="UniProtKB-SubCell"/>
</dbReference>
<feature type="transmembrane region" description="Helical" evidence="7">
    <location>
        <begin position="218"/>
        <end position="241"/>
    </location>
</feature>
<organism evidence="10 11">
    <name type="scientific">Tetragenococcus koreensis</name>
    <dbReference type="NCBI Taxonomy" id="290335"/>
    <lineage>
        <taxon>Bacteria</taxon>
        <taxon>Bacillati</taxon>
        <taxon>Bacillota</taxon>
        <taxon>Bacilli</taxon>
        <taxon>Lactobacillales</taxon>
        <taxon>Enterococcaceae</taxon>
        <taxon>Tetragenococcus</taxon>
    </lineage>
</organism>
<dbReference type="PROSITE" id="PS00216">
    <property type="entry name" value="SUGAR_TRANSPORT_1"/>
    <property type="match status" value="1"/>
</dbReference>
<dbReference type="EMBL" id="BKBQ01000028">
    <property type="protein sequence ID" value="GEQ54921.1"/>
    <property type="molecule type" value="Genomic_DNA"/>
</dbReference>
<evidence type="ECO:0000256" key="2">
    <source>
        <dbReference type="ARBA" id="ARBA00008335"/>
    </source>
</evidence>
<comment type="subcellular location">
    <subcellularLocation>
        <location evidence="1">Cell membrane</location>
        <topology evidence="1">Multi-pass membrane protein</topology>
    </subcellularLocation>
</comment>
<dbReference type="RefSeq" id="WP_202584169.1">
    <property type="nucleotide sequence ID" value="NZ_BKBO01000028.1"/>
</dbReference>
<dbReference type="Gene3D" id="1.20.1250.20">
    <property type="entry name" value="MFS general substrate transporter like domains"/>
    <property type="match status" value="1"/>
</dbReference>
<evidence type="ECO:0000256" key="6">
    <source>
        <dbReference type="ARBA" id="ARBA00023136"/>
    </source>
</evidence>
<dbReference type="EMBL" id="BKBO01000028">
    <property type="protein sequence ID" value="GEQ49877.1"/>
    <property type="molecule type" value="Genomic_DNA"/>
</dbReference>
<feature type="transmembrane region" description="Helical" evidence="7">
    <location>
        <begin position="75"/>
        <end position="92"/>
    </location>
</feature>
<feature type="transmembrane region" description="Helical" evidence="7">
    <location>
        <begin position="307"/>
        <end position="331"/>
    </location>
</feature>
<name>A0AAN4ZQB8_9ENTE</name>
<accession>A0AAN4ZQB8</accession>
<feature type="transmembrane region" description="Helical" evidence="7">
    <location>
        <begin position="136"/>
        <end position="157"/>
    </location>
</feature>
<protein>
    <submittedName>
        <fullName evidence="10">Major facilitator superfamily transporter</fullName>
    </submittedName>
</protein>
<feature type="transmembrane region" description="Helical" evidence="7">
    <location>
        <begin position="98"/>
        <end position="115"/>
    </location>
</feature>
<feature type="transmembrane region" description="Helical" evidence="7">
    <location>
        <begin position="372"/>
        <end position="390"/>
    </location>
</feature>
<evidence type="ECO:0000256" key="5">
    <source>
        <dbReference type="ARBA" id="ARBA00022989"/>
    </source>
</evidence>
<evidence type="ECO:0000313" key="11">
    <source>
        <dbReference type="Proteomes" id="UP000886597"/>
    </source>
</evidence>
<feature type="transmembrane region" description="Helical" evidence="7">
    <location>
        <begin position="163"/>
        <end position="184"/>
    </location>
</feature>
<feature type="transmembrane region" description="Helical" evidence="7">
    <location>
        <begin position="7"/>
        <end position="31"/>
    </location>
</feature>
<dbReference type="InterPro" id="IPR005829">
    <property type="entry name" value="Sugar_transporter_CS"/>
</dbReference>